<keyword evidence="10 11" id="KW-0326">Glycosidase</keyword>
<feature type="domain" description="HhH-GPD" evidence="12">
    <location>
        <begin position="127"/>
        <end position="275"/>
    </location>
</feature>
<dbReference type="EMBL" id="JADGKB010000202">
    <property type="protein sequence ID" value="KAJ3251092.1"/>
    <property type="molecule type" value="Genomic_DNA"/>
</dbReference>
<evidence type="ECO:0000313" key="13">
    <source>
        <dbReference type="EMBL" id="KAJ3251092.1"/>
    </source>
</evidence>
<dbReference type="HAMAP" id="MF_03183">
    <property type="entry name" value="Endonuclease_III_Nth"/>
    <property type="match status" value="1"/>
</dbReference>
<dbReference type="AlphaFoldDB" id="A0AAD5Y497"/>
<dbReference type="GO" id="GO:0006285">
    <property type="term" value="P:base-excision repair, AP site formation"/>
    <property type="evidence" value="ECO:0007669"/>
    <property type="project" value="UniProtKB-UniRule"/>
</dbReference>
<comment type="subcellular location">
    <subcellularLocation>
        <location evidence="11">Nucleus</location>
    </subcellularLocation>
    <subcellularLocation>
        <location evidence="11">Mitochondrion</location>
    </subcellularLocation>
</comment>
<comment type="catalytic activity">
    <reaction evidence="11">
        <text>2'-deoxyribonucleotide-(2'-deoxyribose 5'-phosphate)-2'-deoxyribonucleotide-DNA = a 3'-end 2'-deoxyribonucleotide-(2,3-dehydro-2,3-deoxyribose 5'-phosphate)-DNA + a 5'-end 5'-phospho-2'-deoxyribonucleoside-DNA + H(+)</text>
        <dbReference type="Rhea" id="RHEA:66592"/>
        <dbReference type="Rhea" id="RHEA-COMP:13180"/>
        <dbReference type="Rhea" id="RHEA-COMP:16897"/>
        <dbReference type="Rhea" id="RHEA-COMP:17067"/>
        <dbReference type="ChEBI" id="CHEBI:15378"/>
        <dbReference type="ChEBI" id="CHEBI:136412"/>
        <dbReference type="ChEBI" id="CHEBI:157695"/>
        <dbReference type="ChEBI" id="CHEBI:167181"/>
        <dbReference type="EC" id="4.2.99.18"/>
    </reaction>
</comment>
<dbReference type="Proteomes" id="UP001210925">
    <property type="component" value="Unassembled WGS sequence"/>
</dbReference>
<evidence type="ECO:0000256" key="11">
    <source>
        <dbReference type="HAMAP-Rule" id="MF_03183"/>
    </source>
</evidence>
<dbReference type="GO" id="GO:0000703">
    <property type="term" value="F:oxidized pyrimidine nucleobase lesion DNA N-glycosylase activity"/>
    <property type="evidence" value="ECO:0007669"/>
    <property type="project" value="UniProtKB-UniRule"/>
</dbReference>
<evidence type="ECO:0000256" key="1">
    <source>
        <dbReference type="ARBA" id="ARBA00008343"/>
    </source>
</evidence>
<dbReference type="InterPro" id="IPR000445">
    <property type="entry name" value="HhH_motif"/>
</dbReference>
<dbReference type="InterPro" id="IPR011257">
    <property type="entry name" value="DNA_glycosylase"/>
</dbReference>
<keyword evidence="8 11" id="KW-0234">DNA repair</keyword>
<dbReference type="Pfam" id="PF00730">
    <property type="entry name" value="HhH-GPD"/>
    <property type="match status" value="1"/>
</dbReference>
<keyword evidence="3" id="KW-0479">Metal-binding</keyword>
<dbReference type="Gene3D" id="1.10.340.30">
    <property type="entry name" value="Hypothetical protein, domain 2"/>
    <property type="match status" value="1"/>
</dbReference>
<dbReference type="GO" id="GO:0051539">
    <property type="term" value="F:4 iron, 4 sulfur cluster binding"/>
    <property type="evidence" value="ECO:0007669"/>
    <property type="project" value="UniProtKB-KW"/>
</dbReference>
<proteinExistence type="inferred from homology"/>
<keyword evidence="2" id="KW-0004">4Fe-4S</keyword>
<evidence type="ECO:0000256" key="5">
    <source>
        <dbReference type="ARBA" id="ARBA00022801"/>
    </source>
</evidence>
<dbReference type="EC" id="4.2.99.18" evidence="11"/>
<comment type="function">
    <text evidence="11">Bifunctional DNA N-glycosylase with associated apurinic/apyrimidinic (AP) lyase function that catalyzes the first step in base excision repair (BER), the primary repair pathway for the repair of oxidative DNA damage. The DNA N-glycosylase activity releases the damaged DNA base from DNA by cleaving the N-glycosidic bond, leaving an AP site. The AP lyase activity cleaves the phosphodiester bond 3' to the AP site by a beta-elimination. Primarily recognizes and repairs oxidative base damage of pyrimidines.</text>
</comment>
<keyword evidence="14" id="KW-1185">Reference proteome</keyword>
<keyword evidence="9 11" id="KW-0456">Lyase</keyword>
<keyword evidence="5 11" id="KW-0378">Hydrolase</keyword>
<dbReference type="GO" id="GO:0046872">
    <property type="term" value="F:metal ion binding"/>
    <property type="evidence" value="ECO:0007669"/>
    <property type="project" value="UniProtKB-KW"/>
</dbReference>
<dbReference type="Gene3D" id="1.10.1670.10">
    <property type="entry name" value="Helix-hairpin-Helix base-excision DNA repair enzymes (C-terminal)"/>
    <property type="match status" value="1"/>
</dbReference>
<keyword evidence="11" id="KW-0496">Mitochondrion</keyword>
<evidence type="ECO:0000256" key="3">
    <source>
        <dbReference type="ARBA" id="ARBA00022723"/>
    </source>
</evidence>
<dbReference type="SUPFAM" id="SSF48150">
    <property type="entry name" value="DNA-glycosylase"/>
    <property type="match status" value="1"/>
</dbReference>
<evidence type="ECO:0000256" key="7">
    <source>
        <dbReference type="ARBA" id="ARBA00023014"/>
    </source>
</evidence>
<evidence type="ECO:0000256" key="4">
    <source>
        <dbReference type="ARBA" id="ARBA00022763"/>
    </source>
</evidence>
<dbReference type="SMART" id="SM00478">
    <property type="entry name" value="ENDO3c"/>
    <property type="match status" value="1"/>
</dbReference>
<comment type="caution">
    <text evidence="11">Lacks conserved residue(s) required for the propagation of feature annotation.</text>
</comment>
<protein>
    <recommendedName>
        <fullName evidence="11">Endonuclease III homolog</fullName>
        <ecNumber evidence="11">3.2.2.-</ecNumber>
        <ecNumber evidence="11">4.2.99.18</ecNumber>
    </recommendedName>
    <alternativeName>
        <fullName evidence="11">Bifunctional DNA N-glycosylase/DNA-(apurinic or apyrimidinic site) lyase</fullName>
        <shortName evidence="11">DNA glycosylase/AP lyase</shortName>
    </alternativeName>
</protein>
<dbReference type="FunFam" id="1.10.340.30:FF:000005">
    <property type="entry name" value="Endonuclease III-like protein 1"/>
    <property type="match status" value="1"/>
</dbReference>
<comment type="caution">
    <text evidence="13">The sequence shown here is derived from an EMBL/GenBank/DDBJ whole genome shotgun (WGS) entry which is preliminary data.</text>
</comment>
<evidence type="ECO:0000256" key="2">
    <source>
        <dbReference type="ARBA" id="ARBA00022485"/>
    </source>
</evidence>
<dbReference type="PANTHER" id="PTHR43286:SF1">
    <property type="entry name" value="ENDONUCLEASE III-LIKE PROTEIN 1"/>
    <property type="match status" value="1"/>
</dbReference>
<organism evidence="13 14">
    <name type="scientific">Boothiomyces macroporosus</name>
    <dbReference type="NCBI Taxonomy" id="261099"/>
    <lineage>
        <taxon>Eukaryota</taxon>
        <taxon>Fungi</taxon>
        <taxon>Fungi incertae sedis</taxon>
        <taxon>Chytridiomycota</taxon>
        <taxon>Chytridiomycota incertae sedis</taxon>
        <taxon>Chytridiomycetes</taxon>
        <taxon>Rhizophydiales</taxon>
        <taxon>Terramycetaceae</taxon>
        <taxon>Boothiomyces</taxon>
    </lineage>
</organism>
<keyword evidence="6" id="KW-0408">Iron</keyword>
<evidence type="ECO:0000256" key="9">
    <source>
        <dbReference type="ARBA" id="ARBA00023239"/>
    </source>
</evidence>
<gene>
    <name evidence="13" type="primary">NTG2</name>
    <name evidence="11" type="synonym">NTH1</name>
    <name evidence="13" type="ORF">HK103_002895</name>
</gene>
<evidence type="ECO:0000259" key="12">
    <source>
        <dbReference type="SMART" id="SM00478"/>
    </source>
</evidence>
<keyword evidence="4 11" id="KW-0227">DNA damage</keyword>
<accession>A0AAD5Y497</accession>
<dbReference type="GO" id="GO:0005634">
    <property type="term" value="C:nucleus"/>
    <property type="evidence" value="ECO:0007669"/>
    <property type="project" value="UniProtKB-SubCell"/>
</dbReference>
<dbReference type="InterPro" id="IPR023170">
    <property type="entry name" value="HhH_base_excis_C"/>
</dbReference>
<dbReference type="Pfam" id="PF00633">
    <property type="entry name" value="HHH"/>
    <property type="match status" value="1"/>
</dbReference>
<dbReference type="InterPro" id="IPR003265">
    <property type="entry name" value="HhH-GPD_domain"/>
</dbReference>
<dbReference type="PANTHER" id="PTHR43286">
    <property type="entry name" value="ENDONUCLEASE III-LIKE PROTEIN 1"/>
    <property type="match status" value="1"/>
</dbReference>
<evidence type="ECO:0000313" key="14">
    <source>
        <dbReference type="Proteomes" id="UP001210925"/>
    </source>
</evidence>
<dbReference type="GO" id="GO:0003677">
    <property type="term" value="F:DNA binding"/>
    <property type="evidence" value="ECO:0007669"/>
    <property type="project" value="UniProtKB-UniRule"/>
</dbReference>
<evidence type="ECO:0000256" key="6">
    <source>
        <dbReference type="ARBA" id="ARBA00023004"/>
    </source>
</evidence>
<dbReference type="EC" id="3.2.2.-" evidence="11"/>
<sequence>MKRVARTRAALNKQIKLDPEEIKIKKEFDVPSVKVESPTALELNENVSVKMESIKSEFTTVKEEPIDLNYSDSISKKPNNWEQVYQLIKEFRKENKADVDTVGCAKLFDESEPEQIKRYQILTSLQLSSQTKDPITAQAVANLKQAGLNPSNIAKMDPIELNKLISKVGYHNKKTVYLQKTANILLEKYNGDVPNNLKEMLDLPGVGPKMAYLAMQECWNLVEGIGVDTHVHRICNRLGWVKSKAPEQTRAQLQDWLDKKYWSEVNVLLVGYGQVLCKPVNPMCGSCPVAHLCPKIGSRKGKNVDW</sequence>
<dbReference type="GO" id="GO:0006289">
    <property type="term" value="P:nucleotide-excision repair"/>
    <property type="evidence" value="ECO:0007669"/>
    <property type="project" value="TreeGrafter"/>
</dbReference>
<keyword evidence="7" id="KW-0411">Iron-sulfur</keyword>
<dbReference type="GO" id="GO:0005739">
    <property type="term" value="C:mitochondrion"/>
    <property type="evidence" value="ECO:0007669"/>
    <property type="project" value="UniProtKB-SubCell"/>
</dbReference>
<name>A0AAD5Y497_9FUNG</name>
<reference evidence="13" key="1">
    <citation type="submission" date="2020-05" db="EMBL/GenBank/DDBJ databases">
        <title>Phylogenomic resolution of chytrid fungi.</title>
        <authorList>
            <person name="Stajich J.E."/>
            <person name="Amses K."/>
            <person name="Simmons R."/>
            <person name="Seto K."/>
            <person name="Myers J."/>
            <person name="Bonds A."/>
            <person name="Quandt C.A."/>
            <person name="Barry K."/>
            <person name="Liu P."/>
            <person name="Grigoriev I."/>
            <person name="Longcore J.E."/>
            <person name="James T.Y."/>
        </authorList>
    </citation>
    <scope>NUCLEOTIDE SEQUENCE</scope>
    <source>
        <strain evidence="13">PLAUS21</strain>
    </source>
</reference>
<dbReference type="CDD" id="cd00056">
    <property type="entry name" value="ENDO3c"/>
    <property type="match status" value="1"/>
</dbReference>
<evidence type="ECO:0000256" key="8">
    <source>
        <dbReference type="ARBA" id="ARBA00023204"/>
    </source>
</evidence>
<comment type="similarity">
    <text evidence="1 11">Belongs to the Nth/MutY family.</text>
</comment>
<keyword evidence="11" id="KW-0539">Nucleus</keyword>
<dbReference type="InterPro" id="IPR030841">
    <property type="entry name" value="NTH1"/>
</dbReference>
<evidence type="ECO:0000256" key="10">
    <source>
        <dbReference type="ARBA" id="ARBA00023295"/>
    </source>
</evidence>
<dbReference type="GO" id="GO:0140078">
    <property type="term" value="F:class I DNA-(apurinic or apyrimidinic site) endonuclease activity"/>
    <property type="evidence" value="ECO:0007669"/>
    <property type="project" value="UniProtKB-EC"/>
</dbReference>